<evidence type="ECO:0000313" key="2">
    <source>
        <dbReference type="Proteomes" id="UP000735302"/>
    </source>
</evidence>
<proteinExistence type="predicted"/>
<sequence length="110" mass="12325">MIKRQSLLECHLLGKFAEFTSLVPWFVRTEHSGNRTRKYKDMPDISSSWQNERLSGQFSYAHGGMHARRLILASIAKLLCGWPAIFSLPGKTRGSPGNVPTHVVVCTLIS</sequence>
<keyword evidence="2" id="KW-1185">Reference proteome</keyword>
<accession>A0AAV4ADG5</accession>
<name>A0AAV4ADG5_9GAST</name>
<dbReference type="Proteomes" id="UP000735302">
    <property type="component" value="Unassembled WGS sequence"/>
</dbReference>
<protein>
    <submittedName>
        <fullName evidence="1">Uncharacterized protein</fullName>
    </submittedName>
</protein>
<reference evidence="1 2" key="1">
    <citation type="journal article" date="2021" name="Elife">
        <title>Chloroplast acquisition without the gene transfer in kleptoplastic sea slugs, Plakobranchus ocellatus.</title>
        <authorList>
            <person name="Maeda T."/>
            <person name="Takahashi S."/>
            <person name="Yoshida T."/>
            <person name="Shimamura S."/>
            <person name="Takaki Y."/>
            <person name="Nagai Y."/>
            <person name="Toyoda A."/>
            <person name="Suzuki Y."/>
            <person name="Arimoto A."/>
            <person name="Ishii H."/>
            <person name="Satoh N."/>
            <person name="Nishiyama T."/>
            <person name="Hasebe M."/>
            <person name="Maruyama T."/>
            <person name="Minagawa J."/>
            <person name="Obokata J."/>
            <person name="Shigenobu S."/>
        </authorList>
    </citation>
    <scope>NUCLEOTIDE SEQUENCE [LARGE SCALE GENOMIC DNA]</scope>
</reference>
<dbReference type="EMBL" id="BLXT01003766">
    <property type="protein sequence ID" value="GFO06205.1"/>
    <property type="molecule type" value="Genomic_DNA"/>
</dbReference>
<dbReference type="AlphaFoldDB" id="A0AAV4ADG5"/>
<evidence type="ECO:0000313" key="1">
    <source>
        <dbReference type="EMBL" id="GFO06205.1"/>
    </source>
</evidence>
<gene>
    <name evidence="1" type="ORF">PoB_003271000</name>
</gene>
<comment type="caution">
    <text evidence="1">The sequence shown here is derived from an EMBL/GenBank/DDBJ whole genome shotgun (WGS) entry which is preliminary data.</text>
</comment>
<organism evidence="1 2">
    <name type="scientific">Plakobranchus ocellatus</name>
    <dbReference type="NCBI Taxonomy" id="259542"/>
    <lineage>
        <taxon>Eukaryota</taxon>
        <taxon>Metazoa</taxon>
        <taxon>Spiralia</taxon>
        <taxon>Lophotrochozoa</taxon>
        <taxon>Mollusca</taxon>
        <taxon>Gastropoda</taxon>
        <taxon>Heterobranchia</taxon>
        <taxon>Euthyneura</taxon>
        <taxon>Panpulmonata</taxon>
        <taxon>Sacoglossa</taxon>
        <taxon>Placobranchoidea</taxon>
        <taxon>Plakobranchidae</taxon>
        <taxon>Plakobranchus</taxon>
    </lineage>
</organism>